<gene>
    <name evidence="2" type="ORF">PCOR1329_LOCUS10961</name>
</gene>
<name>A0ABN9QGX4_9DINO</name>
<feature type="compositionally biased region" description="Low complexity" evidence="1">
    <location>
        <begin position="28"/>
        <end position="37"/>
    </location>
</feature>
<feature type="compositionally biased region" description="Basic residues" evidence="1">
    <location>
        <begin position="64"/>
        <end position="76"/>
    </location>
</feature>
<feature type="compositionally biased region" description="Low complexity" evidence="1">
    <location>
        <begin position="77"/>
        <end position="86"/>
    </location>
</feature>
<dbReference type="Proteomes" id="UP001189429">
    <property type="component" value="Unassembled WGS sequence"/>
</dbReference>
<feature type="compositionally biased region" description="Gly residues" evidence="1">
    <location>
        <begin position="87"/>
        <end position="98"/>
    </location>
</feature>
<feature type="compositionally biased region" description="Low complexity" evidence="1">
    <location>
        <begin position="47"/>
        <end position="61"/>
    </location>
</feature>
<dbReference type="InterPro" id="IPR027417">
    <property type="entry name" value="P-loop_NTPase"/>
</dbReference>
<evidence type="ECO:0000313" key="3">
    <source>
        <dbReference type="Proteomes" id="UP001189429"/>
    </source>
</evidence>
<feature type="compositionally biased region" description="Basic residues" evidence="1">
    <location>
        <begin position="1"/>
        <end position="12"/>
    </location>
</feature>
<feature type="non-terminal residue" evidence="2">
    <location>
        <position position="1"/>
    </location>
</feature>
<protein>
    <recommendedName>
        <fullName evidence="4">(d)CMP kinase</fullName>
    </recommendedName>
</protein>
<accession>A0ABN9QGX4</accession>
<evidence type="ECO:0000256" key="1">
    <source>
        <dbReference type="SAM" id="MobiDB-lite"/>
    </source>
</evidence>
<organism evidence="2 3">
    <name type="scientific">Prorocentrum cordatum</name>
    <dbReference type="NCBI Taxonomy" id="2364126"/>
    <lineage>
        <taxon>Eukaryota</taxon>
        <taxon>Sar</taxon>
        <taxon>Alveolata</taxon>
        <taxon>Dinophyceae</taxon>
        <taxon>Prorocentrales</taxon>
        <taxon>Prorocentraceae</taxon>
        <taxon>Prorocentrum</taxon>
    </lineage>
</organism>
<feature type="region of interest" description="Disordered" evidence="1">
    <location>
        <begin position="1"/>
        <end position="133"/>
    </location>
</feature>
<proteinExistence type="predicted"/>
<comment type="caution">
    <text evidence="2">The sequence shown here is derived from an EMBL/GenBank/DDBJ whole genome shotgun (WGS) entry which is preliminary data.</text>
</comment>
<keyword evidence="3" id="KW-1185">Reference proteome</keyword>
<reference evidence="2" key="1">
    <citation type="submission" date="2023-10" db="EMBL/GenBank/DDBJ databases">
        <authorList>
            <person name="Chen Y."/>
            <person name="Shah S."/>
            <person name="Dougan E. K."/>
            <person name="Thang M."/>
            <person name="Chan C."/>
        </authorList>
    </citation>
    <scope>NUCLEOTIDE SEQUENCE [LARGE SCALE GENOMIC DNA]</scope>
</reference>
<dbReference type="EMBL" id="CAUYUJ010003129">
    <property type="protein sequence ID" value="CAK0804023.1"/>
    <property type="molecule type" value="Genomic_DNA"/>
</dbReference>
<evidence type="ECO:0008006" key="4">
    <source>
        <dbReference type="Google" id="ProtNLM"/>
    </source>
</evidence>
<dbReference type="SUPFAM" id="SSF52540">
    <property type="entry name" value="P-loop containing nucleoside triphosphate hydrolases"/>
    <property type="match status" value="1"/>
</dbReference>
<evidence type="ECO:0000313" key="2">
    <source>
        <dbReference type="EMBL" id="CAK0804023.1"/>
    </source>
</evidence>
<sequence>VRPARAPRRAPARPRAAARGGARGRAGPGRQAAGLPAGRRRGRGRAPPRSGAGSGAALAAGRGHERRHPGLLRQRRGLPGAGRARAGQGGPPRPGGRGEAAAGHAARRGEGPAAGCVGGGAGEAHPGARQRRGRPVQRVIIQLLGDAPATGCVVTLQGLSGTGKGTTVSRLKELLPNATTWSNGNLFRSLALLAGAYAEKHGVPLEKALEPDVMASLVEMLEFDDFGNGFDVKIDGLGMKYMVSDIEVPSARSCRCDRQESAWRVMYATLREQEGGGLLDNHRKSARQPWRHSIPLCAGGHDSGSSSPC</sequence>